<feature type="transmembrane region" description="Helical" evidence="1">
    <location>
        <begin position="130"/>
        <end position="149"/>
    </location>
</feature>
<gene>
    <name evidence="2" type="ORF">N7509_003227</name>
</gene>
<sequence>MSKDSTIEEAKQSLVQRFRAWGGKLEKYLKLPIGIPEDFLNILIYLSPENSFPPTVLASLIFAQHARPYQFFPMLFPPVLLFTSYANLSGFKTESAGISAAWSGLYLLLASRRKQPITKKFGTRGIVRGATMGLCLVNMIAGGLAYTLGKKDQEEESSK</sequence>
<evidence type="ECO:0000256" key="1">
    <source>
        <dbReference type="SAM" id="Phobius"/>
    </source>
</evidence>
<evidence type="ECO:0000313" key="2">
    <source>
        <dbReference type="EMBL" id="KAJ5403356.1"/>
    </source>
</evidence>
<reference evidence="2" key="2">
    <citation type="journal article" date="2023" name="IMA Fungus">
        <title>Comparative genomic study of the Penicillium genus elucidates a diverse pangenome and 15 lateral gene transfer events.</title>
        <authorList>
            <person name="Petersen C."/>
            <person name="Sorensen T."/>
            <person name="Nielsen M.R."/>
            <person name="Sondergaard T.E."/>
            <person name="Sorensen J.L."/>
            <person name="Fitzpatrick D.A."/>
            <person name="Frisvad J.C."/>
            <person name="Nielsen K.L."/>
        </authorList>
    </citation>
    <scope>NUCLEOTIDE SEQUENCE</scope>
    <source>
        <strain evidence="2">IBT 29677</strain>
    </source>
</reference>
<keyword evidence="1" id="KW-1133">Transmembrane helix</keyword>
<evidence type="ECO:0000313" key="3">
    <source>
        <dbReference type="Proteomes" id="UP001147747"/>
    </source>
</evidence>
<name>A0A9W9W4X0_9EURO</name>
<keyword evidence="1" id="KW-0472">Membrane</keyword>
<organism evidence="2 3">
    <name type="scientific">Penicillium cosmopolitanum</name>
    <dbReference type="NCBI Taxonomy" id="1131564"/>
    <lineage>
        <taxon>Eukaryota</taxon>
        <taxon>Fungi</taxon>
        <taxon>Dikarya</taxon>
        <taxon>Ascomycota</taxon>
        <taxon>Pezizomycotina</taxon>
        <taxon>Eurotiomycetes</taxon>
        <taxon>Eurotiomycetidae</taxon>
        <taxon>Eurotiales</taxon>
        <taxon>Aspergillaceae</taxon>
        <taxon>Penicillium</taxon>
    </lineage>
</organism>
<keyword evidence="3" id="KW-1185">Reference proteome</keyword>
<protein>
    <submittedName>
        <fullName evidence="2">Uncharacterized protein</fullName>
    </submittedName>
</protein>
<reference evidence="2" key="1">
    <citation type="submission" date="2022-12" db="EMBL/GenBank/DDBJ databases">
        <authorList>
            <person name="Petersen C."/>
        </authorList>
    </citation>
    <scope>NUCLEOTIDE SEQUENCE</scope>
    <source>
        <strain evidence="2">IBT 29677</strain>
    </source>
</reference>
<proteinExistence type="predicted"/>
<accession>A0A9W9W4X0</accession>
<dbReference type="EMBL" id="JAPZBU010000005">
    <property type="protein sequence ID" value="KAJ5403356.1"/>
    <property type="molecule type" value="Genomic_DNA"/>
</dbReference>
<dbReference type="Proteomes" id="UP001147747">
    <property type="component" value="Unassembled WGS sequence"/>
</dbReference>
<dbReference type="RefSeq" id="XP_056490598.1">
    <property type="nucleotide sequence ID" value="XM_056627864.1"/>
</dbReference>
<comment type="caution">
    <text evidence="2">The sequence shown here is derived from an EMBL/GenBank/DDBJ whole genome shotgun (WGS) entry which is preliminary data.</text>
</comment>
<dbReference type="OrthoDB" id="4868994at2759"/>
<dbReference type="GeneID" id="81366844"/>
<keyword evidence="1" id="KW-0812">Transmembrane</keyword>
<dbReference type="AlphaFoldDB" id="A0A9W9W4X0"/>